<dbReference type="InterPro" id="IPR038282">
    <property type="entry name" value="DUF2267_sf"/>
</dbReference>
<proteinExistence type="predicted"/>
<reference evidence="1 2" key="1">
    <citation type="journal article" date="2015" name="Genome Announc.">
        <title>Draft Genome Sequence of the Terrestrial Cyanobacterium Scytonema millei VB511283, Isolated from Eastern India.</title>
        <authorList>
            <person name="Sen D."/>
            <person name="Chandrababunaidu M.M."/>
            <person name="Singh D."/>
            <person name="Sanghi N."/>
            <person name="Ghorai A."/>
            <person name="Mishra G.P."/>
            <person name="Madduluri M."/>
            <person name="Adhikary S.P."/>
            <person name="Tripathy S."/>
        </authorList>
    </citation>
    <scope>NUCLEOTIDE SEQUENCE [LARGE SCALE GENOMIC DNA]</scope>
    <source>
        <strain evidence="1 2">VB511283</strain>
    </source>
</reference>
<dbReference type="Proteomes" id="UP000031532">
    <property type="component" value="Unassembled WGS sequence"/>
</dbReference>
<dbReference type="RefSeq" id="WP_039715817.1">
    <property type="nucleotide sequence ID" value="NZ_JTJC03000001.1"/>
</dbReference>
<accession>A0A9X5E420</accession>
<evidence type="ECO:0000313" key="2">
    <source>
        <dbReference type="Proteomes" id="UP000031532"/>
    </source>
</evidence>
<dbReference type="InterPro" id="IPR018727">
    <property type="entry name" value="DUF2267"/>
</dbReference>
<dbReference type="Pfam" id="PF10025">
    <property type="entry name" value="DUF2267"/>
    <property type="match status" value="1"/>
</dbReference>
<dbReference type="OrthoDB" id="952780at2"/>
<dbReference type="EMBL" id="JTJC03000001">
    <property type="protein sequence ID" value="NHC34508.1"/>
    <property type="molecule type" value="Genomic_DNA"/>
</dbReference>
<evidence type="ECO:0000313" key="1">
    <source>
        <dbReference type="EMBL" id="NHC34508.1"/>
    </source>
</evidence>
<sequence length="135" mass="14969">MKYDEFIKHVQTVAQMEAREDAKRATQATLETIRERIVGNEAKDLAAQLPQQLAEYLRGREGEDGQPFSMEEFLQRVSAKEQVEPTVAANHVRAVFAVLQNAVTPGEFTDFKANFSEDYIDLFATGSNLGASAAS</sequence>
<dbReference type="Gene3D" id="1.10.490.110">
    <property type="entry name" value="Uncharacterized conserved protein DUF2267"/>
    <property type="match status" value="1"/>
</dbReference>
<name>A0A9X5E420_9CYAN</name>
<comment type="caution">
    <text evidence="1">The sequence shown here is derived from an EMBL/GenBank/DDBJ whole genome shotgun (WGS) entry which is preliminary data.</text>
</comment>
<dbReference type="AlphaFoldDB" id="A0A9X5E420"/>
<protein>
    <submittedName>
        <fullName evidence="1">DUF2267 domain-containing protein</fullName>
    </submittedName>
</protein>
<gene>
    <name evidence="1" type="ORF">QH73_0007515</name>
</gene>
<keyword evidence="2" id="KW-1185">Reference proteome</keyword>
<organism evidence="1 2">
    <name type="scientific">Scytonema millei VB511283</name>
    <dbReference type="NCBI Taxonomy" id="1245923"/>
    <lineage>
        <taxon>Bacteria</taxon>
        <taxon>Bacillati</taxon>
        <taxon>Cyanobacteriota</taxon>
        <taxon>Cyanophyceae</taxon>
        <taxon>Nostocales</taxon>
        <taxon>Scytonemataceae</taxon>
        <taxon>Scytonema</taxon>
    </lineage>
</organism>